<dbReference type="InterPro" id="IPR035965">
    <property type="entry name" value="PAS-like_dom_sf"/>
</dbReference>
<sequence length="858" mass="97163">MERSSIILEAIGKAYFTLQSHKKLKDSIPQILEHLGIATDVDRVYIFKNHYDVNGDFCMTYTYEWSAPGVSPQIEFEYLQNLPWSVFSEMEKELRNNRVINELVRNTQNGDFYDAMVEQGILSYLFVPIFSGGDFWGYIGFDNCRSEKLYSDQQALALHAFASTLGTTILAKKQKKKLLKSRKSYLNLVNSVKDIIFKIDLSGNWSFLNKSWESISGYQVDESIGRKAFEFFDPSLQAEICKDFDSLLSGSKTEAEGELRLLTKDNNLVWVKLQVNTLKDSQGMVTGISGTLVNINHEKSIQVDLQKSEEDLQRLNELLQAVNETQLSFFLEEDFQSPLDTLLYKILNITGSSFGFIGEVLHDENGLPYLKSHTISNISWSEEISQFYQQNFRVGIEFRNLETLFGESLKTGELVISNDVPNDPRSGGTPAGHPPLLRYIGIPVHKGDEFLGLMGFANKDSDYSIEDANFLQPLISGYANLIKAIRINRLKKESDLLRQKADENYKLVSENTGDIIALHNLDLSFKFISPSVEKVLGYKPEELIGKIPNQVFGLQDDLISRKIEEQFTVVVPHKNKTTNNIVFLEILMTPLKDETGNVYSILATSRDVTEREKMLEELKESLVREKELNQLKSRFISMTSHEFRTPLATIMSSTELLGMILDRGGDDSMLKERSQTHISRINAQIKRLTAIISDLLVLEKSAQDKIVITHQEVAINKFVRNVVDNHVNDMGSKIDADISDEDIIIYTDPTWLSHIINNLIDNAVKYSLHAGQHPKVTVERSGKDVLIKVKDYGIGIPKNDHKYIFGSFFRAKNVTNIKGTGLGLNIVKEFINKLGGEVSFTSQEGKGATFILKLPYEN</sequence>
<dbReference type="InterPro" id="IPR003661">
    <property type="entry name" value="HisK_dim/P_dom"/>
</dbReference>
<feature type="domain" description="PAC" evidence="10">
    <location>
        <begin position="255"/>
        <end position="307"/>
    </location>
</feature>
<dbReference type="Pfam" id="PF13185">
    <property type="entry name" value="GAF_2"/>
    <property type="match status" value="1"/>
</dbReference>
<dbReference type="SUPFAM" id="SSF55781">
    <property type="entry name" value="GAF domain-like"/>
    <property type="match status" value="2"/>
</dbReference>
<dbReference type="InterPro" id="IPR000700">
    <property type="entry name" value="PAS-assoc_C"/>
</dbReference>
<dbReference type="InterPro" id="IPR003018">
    <property type="entry name" value="GAF"/>
</dbReference>
<dbReference type="InterPro" id="IPR004358">
    <property type="entry name" value="Sig_transdc_His_kin-like_C"/>
</dbReference>
<dbReference type="SMART" id="SM00388">
    <property type="entry name" value="HisKA"/>
    <property type="match status" value="1"/>
</dbReference>
<keyword evidence="7" id="KW-0175">Coiled coil</keyword>
<evidence type="ECO:0000259" key="8">
    <source>
        <dbReference type="PROSITE" id="PS50109"/>
    </source>
</evidence>
<organism evidence="11 12">
    <name type="scientific">Belliella aquatica</name>
    <dbReference type="NCBI Taxonomy" id="1323734"/>
    <lineage>
        <taxon>Bacteria</taxon>
        <taxon>Pseudomonadati</taxon>
        <taxon>Bacteroidota</taxon>
        <taxon>Cytophagia</taxon>
        <taxon>Cytophagales</taxon>
        <taxon>Cyclobacteriaceae</taxon>
        <taxon>Belliella</taxon>
    </lineage>
</organism>
<dbReference type="PANTHER" id="PTHR43711">
    <property type="entry name" value="TWO-COMPONENT HISTIDINE KINASE"/>
    <property type="match status" value="1"/>
</dbReference>
<dbReference type="Pfam" id="PF01590">
    <property type="entry name" value="GAF"/>
    <property type="match status" value="1"/>
</dbReference>
<keyword evidence="12" id="KW-1185">Reference proteome</keyword>
<dbReference type="InterPro" id="IPR036097">
    <property type="entry name" value="HisK_dim/P_sf"/>
</dbReference>
<accession>A0ABQ1MTU5</accession>
<evidence type="ECO:0000256" key="5">
    <source>
        <dbReference type="ARBA" id="ARBA00022777"/>
    </source>
</evidence>
<reference evidence="12" key="1">
    <citation type="journal article" date="2019" name="Int. J. Syst. Evol. Microbiol.">
        <title>The Global Catalogue of Microorganisms (GCM) 10K type strain sequencing project: providing services to taxonomists for standard genome sequencing and annotation.</title>
        <authorList>
            <consortium name="The Broad Institute Genomics Platform"/>
            <consortium name="The Broad Institute Genome Sequencing Center for Infectious Disease"/>
            <person name="Wu L."/>
            <person name="Ma J."/>
        </authorList>
    </citation>
    <scope>NUCLEOTIDE SEQUENCE [LARGE SCALE GENOMIC DNA]</scope>
    <source>
        <strain evidence="12">CGMCC 1.12479</strain>
    </source>
</reference>
<evidence type="ECO:0000256" key="2">
    <source>
        <dbReference type="ARBA" id="ARBA00012438"/>
    </source>
</evidence>
<evidence type="ECO:0000259" key="10">
    <source>
        <dbReference type="PROSITE" id="PS50113"/>
    </source>
</evidence>
<dbReference type="CDD" id="cd00082">
    <property type="entry name" value="HisKA"/>
    <property type="match status" value="1"/>
</dbReference>
<dbReference type="Pfam" id="PF02518">
    <property type="entry name" value="HATPase_c"/>
    <property type="match status" value="1"/>
</dbReference>
<dbReference type="InterPro" id="IPR001610">
    <property type="entry name" value="PAC"/>
</dbReference>
<dbReference type="InterPro" id="IPR000014">
    <property type="entry name" value="PAS"/>
</dbReference>
<dbReference type="RefSeq" id="WP_188443618.1">
    <property type="nucleotide sequence ID" value="NZ_BMFD01000010.1"/>
</dbReference>
<comment type="caution">
    <text evidence="11">The sequence shown here is derived from an EMBL/GenBank/DDBJ whole genome shotgun (WGS) entry which is preliminary data.</text>
</comment>
<name>A0ABQ1MTU5_9BACT</name>
<dbReference type="Gene3D" id="1.10.287.130">
    <property type="match status" value="1"/>
</dbReference>
<dbReference type="Pfam" id="PF00512">
    <property type="entry name" value="HisKA"/>
    <property type="match status" value="1"/>
</dbReference>
<feature type="domain" description="PAS" evidence="9">
    <location>
        <begin position="181"/>
        <end position="251"/>
    </location>
</feature>
<dbReference type="CDD" id="cd00075">
    <property type="entry name" value="HATPase"/>
    <property type="match status" value="1"/>
</dbReference>
<evidence type="ECO:0000256" key="6">
    <source>
        <dbReference type="ARBA" id="ARBA00023012"/>
    </source>
</evidence>
<dbReference type="CDD" id="cd00130">
    <property type="entry name" value="PAS"/>
    <property type="match status" value="2"/>
</dbReference>
<evidence type="ECO:0000256" key="4">
    <source>
        <dbReference type="ARBA" id="ARBA00022679"/>
    </source>
</evidence>
<keyword evidence="6" id="KW-0902">Two-component regulatory system</keyword>
<evidence type="ECO:0000313" key="12">
    <source>
        <dbReference type="Proteomes" id="UP000635885"/>
    </source>
</evidence>
<dbReference type="SUPFAM" id="SSF55874">
    <property type="entry name" value="ATPase domain of HSP90 chaperone/DNA topoisomerase II/histidine kinase"/>
    <property type="match status" value="1"/>
</dbReference>
<dbReference type="SUPFAM" id="SSF47384">
    <property type="entry name" value="Homodimeric domain of signal transducing histidine kinase"/>
    <property type="match status" value="1"/>
</dbReference>
<dbReference type="PRINTS" id="PR00344">
    <property type="entry name" value="BCTRLSENSOR"/>
</dbReference>
<dbReference type="SMART" id="SM00091">
    <property type="entry name" value="PAS"/>
    <property type="match status" value="2"/>
</dbReference>
<gene>
    <name evidence="11" type="ORF">GCM10010993_26950</name>
</gene>
<dbReference type="EMBL" id="BMFD01000010">
    <property type="protein sequence ID" value="GGC46903.1"/>
    <property type="molecule type" value="Genomic_DNA"/>
</dbReference>
<dbReference type="Gene3D" id="3.30.565.10">
    <property type="entry name" value="Histidine kinase-like ATPase, C-terminal domain"/>
    <property type="match status" value="1"/>
</dbReference>
<dbReference type="Pfam" id="PF13426">
    <property type="entry name" value="PAS_9"/>
    <property type="match status" value="2"/>
</dbReference>
<dbReference type="InterPro" id="IPR029016">
    <property type="entry name" value="GAF-like_dom_sf"/>
</dbReference>
<keyword evidence="5" id="KW-0418">Kinase</keyword>
<keyword evidence="3" id="KW-0597">Phosphoprotein</keyword>
<feature type="coiled-coil region" evidence="7">
    <location>
        <begin position="298"/>
        <end position="325"/>
    </location>
</feature>
<evidence type="ECO:0000256" key="7">
    <source>
        <dbReference type="SAM" id="Coils"/>
    </source>
</evidence>
<comment type="catalytic activity">
    <reaction evidence="1">
        <text>ATP + protein L-histidine = ADP + protein N-phospho-L-histidine.</text>
        <dbReference type="EC" id="2.7.13.3"/>
    </reaction>
</comment>
<proteinExistence type="predicted"/>
<feature type="domain" description="PAC" evidence="10">
    <location>
        <begin position="561"/>
        <end position="620"/>
    </location>
</feature>
<evidence type="ECO:0000256" key="1">
    <source>
        <dbReference type="ARBA" id="ARBA00000085"/>
    </source>
</evidence>
<dbReference type="Proteomes" id="UP000635885">
    <property type="component" value="Unassembled WGS sequence"/>
</dbReference>
<evidence type="ECO:0000313" key="11">
    <source>
        <dbReference type="EMBL" id="GGC46903.1"/>
    </source>
</evidence>
<dbReference type="SMART" id="SM00387">
    <property type="entry name" value="HATPase_c"/>
    <property type="match status" value="1"/>
</dbReference>
<dbReference type="Gene3D" id="3.30.450.40">
    <property type="match status" value="2"/>
</dbReference>
<feature type="domain" description="Histidine kinase" evidence="8">
    <location>
        <begin position="638"/>
        <end position="858"/>
    </location>
</feature>
<evidence type="ECO:0000259" key="9">
    <source>
        <dbReference type="PROSITE" id="PS50112"/>
    </source>
</evidence>
<dbReference type="InterPro" id="IPR003594">
    <property type="entry name" value="HATPase_dom"/>
</dbReference>
<keyword evidence="4" id="KW-0808">Transferase</keyword>
<dbReference type="EC" id="2.7.13.3" evidence="2"/>
<dbReference type="InterPro" id="IPR036890">
    <property type="entry name" value="HATPase_C_sf"/>
</dbReference>
<protein>
    <recommendedName>
        <fullName evidence="2">histidine kinase</fullName>
        <ecNumber evidence="2">2.7.13.3</ecNumber>
    </recommendedName>
</protein>
<dbReference type="SMART" id="SM00065">
    <property type="entry name" value="GAF"/>
    <property type="match status" value="2"/>
</dbReference>
<feature type="domain" description="PAS" evidence="9">
    <location>
        <begin position="501"/>
        <end position="546"/>
    </location>
</feature>
<dbReference type="PROSITE" id="PS50112">
    <property type="entry name" value="PAS"/>
    <property type="match status" value="2"/>
</dbReference>
<dbReference type="PANTHER" id="PTHR43711:SF26">
    <property type="entry name" value="SENSOR HISTIDINE KINASE RCSC"/>
    <property type="match status" value="1"/>
</dbReference>
<dbReference type="InterPro" id="IPR005467">
    <property type="entry name" value="His_kinase_dom"/>
</dbReference>
<dbReference type="Gene3D" id="3.30.450.20">
    <property type="entry name" value="PAS domain"/>
    <property type="match status" value="2"/>
</dbReference>
<dbReference type="PROSITE" id="PS50109">
    <property type="entry name" value="HIS_KIN"/>
    <property type="match status" value="1"/>
</dbReference>
<evidence type="ECO:0000256" key="3">
    <source>
        <dbReference type="ARBA" id="ARBA00022553"/>
    </source>
</evidence>
<dbReference type="InterPro" id="IPR050736">
    <property type="entry name" value="Sensor_HK_Regulatory"/>
</dbReference>
<dbReference type="NCBIfam" id="TIGR00229">
    <property type="entry name" value="sensory_box"/>
    <property type="match status" value="2"/>
</dbReference>
<dbReference type="PROSITE" id="PS50113">
    <property type="entry name" value="PAC"/>
    <property type="match status" value="2"/>
</dbReference>
<dbReference type="SUPFAM" id="SSF55785">
    <property type="entry name" value="PYP-like sensor domain (PAS domain)"/>
    <property type="match status" value="2"/>
</dbReference>
<dbReference type="SMART" id="SM00086">
    <property type="entry name" value="PAC"/>
    <property type="match status" value="2"/>
</dbReference>